<dbReference type="SMART" id="SM00845">
    <property type="entry name" value="GatB_Yqey"/>
    <property type="match status" value="1"/>
</dbReference>
<dbReference type="PANTHER" id="PTHR11659">
    <property type="entry name" value="GLUTAMYL-TRNA GLN AMIDOTRANSFERASE SUBUNIT B MITOCHONDRIAL AND PROKARYOTIC PET112-RELATED"/>
    <property type="match status" value="1"/>
</dbReference>
<evidence type="ECO:0000256" key="11">
    <source>
        <dbReference type="HAMAP-Rule" id="MF_00121"/>
    </source>
</evidence>
<dbReference type="InterPro" id="IPR017958">
    <property type="entry name" value="Gln-tRNA_amidoTrfase_suB_CS"/>
</dbReference>
<dbReference type="NCBIfam" id="NF004014">
    <property type="entry name" value="PRK05477.1-4"/>
    <property type="match status" value="1"/>
</dbReference>
<dbReference type="NCBIfam" id="TIGR00133">
    <property type="entry name" value="gatB"/>
    <property type="match status" value="1"/>
</dbReference>
<dbReference type="STRING" id="1469647.BC351_26780"/>
<comment type="similarity">
    <text evidence="1 11">Belongs to the GatB/GatE family. GatB subfamily.</text>
</comment>
<dbReference type="AlphaFoldDB" id="A0A1V4HHY9"/>
<evidence type="ECO:0000313" key="14">
    <source>
        <dbReference type="Proteomes" id="UP000190626"/>
    </source>
</evidence>
<feature type="domain" description="Asn/Gln amidotransferase" evidence="12">
    <location>
        <begin position="333"/>
        <end position="480"/>
    </location>
</feature>
<evidence type="ECO:0000256" key="9">
    <source>
        <dbReference type="ARBA" id="ARBA00047380"/>
    </source>
</evidence>
<dbReference type="SUPFAM" id="SSF89095">
    <property type="entry name" value="GatB/YqeY motif"/>
    <property type="match status" value="1"/>
</dbReference>
<comment type="catalytic activity">
    <reaction evidence="10 11">
        <text>L-glutamyl-tRNA(Gln) + L-glutamine + ATP + H2O = L-glutaminyl-tRNA(Gln) + L-glutamate + ADP + phosphate + H(+)</text>
        <dbReference type="Rhea" id="RHEA:17521"/>
        <dbReference type="Rhea" id="RHEA-COMP:9681"/>
        <dbReference type="Rhea" id="RHEA-COMP:9684"/>
        <dbReference type="ChEBI" id="CHEBI:15377"/>
        <dbReference type="ChEBI" id="CHEBI:15378"/>
        <dbReference type="ChEBI" id="CHEBI:29985"/>
        <dbReference type="ChEBI" id="CHEBI:30616"/>
        <dbReference type="ChEBI" id="CHEBI:43474"/>
        <dbReference type="ChEBI" id="CHEBI:58359"/>
        <dbReference type="ChEBI" id="CHEBI:78520"/>
        <dbReference type="ChEBI" id="CHEBI:78521"/>
        <dbReference type="ChEBI" id="CHEBI:456216"/>
    </reaction>
</comment>
<dbReference type="SUPFAM" id="SSF55931">
    <property type="entry name" value="Glutamine synthetase/guanido kinase"/>
    <property type="match status" value="1"/>
</dbReference>
<comment type="function">
    <text evidence="8 11">Allows the formation of correctly charged Asn-tRNA(Asn) or Gln-tRNA(Gln) through the transamidation of misacylated Asp-tRNA(Asn) or Glu-tRNA(Gln) in organisms which lack either or both of asparaginyl-tRNA or glutaminyl-tRNA synthetases. The reaction takes place in the presence of glutamine and ATP through an activated phospho-Asp-tRNA(Asn) or phospho-Glu-tRNA(Gln).</text>
</comment>
<dbReference type="GO" id="GO:0016740">
    <property type="term" value="F:transferase activity"/>
    <property type="evidence" value="ECO:0007669"/>
    <property type="project" value="UniProtKB-KW"/>
</dbReference>
<dbReference type="RefSeq" id="WP_079414020.1">
    <property type="nucleotide sequence ID" value="NZ_MBTG01000015.1"/>
</dbReference>
<evidence type="ECO:0000256" key="5">
    <source>
        <dbReference type="ARBA" id="ARBA00022741"/>
    </source>
</evidence>
<dbReference type="InterPro" id="IPR004413">
    <property type="entry name" value="GatB"/>
</dbReference>
<evidence type="ECO:0000256" key="1">
    <source>
        <dbReference type="ARBA" id="ARBA00005306"/>
    </source>
</evidence>
<keyword evidence="5 11" id="KW-0547">Nucleotide-binding</keyword>
<dbReference type="FunFam" id="1.10.10.410:FF:000001">
    <property type="entry name" value="Aspartyl/glutamyl-tRNA(Asn/Gln) amidotransferase subunit B"/>
    <property type="match status" value="1"/>
</dbReference>
<dbReference type="InterPro" id="IPR006075">
    <property type="entry name" value="Asn/Gln-tRNA_Trfase_suB/E_cat"/>
</dbReference>
<keyword evidence="7 11" id="KW-0648">Protein biosynthesis</keyword>
<dbReference type="Gene3D" id="1.10.150.380">
    <property type="entry name" value="GatB domain, N-terminal subdomain"/>
    <property type="match status" value="1"/>
</dbReference>
<evidence type="ECO:0000256" key="2">
    <source>
        <dbReference type="ARBA" id="ARBA00011123"/>
    </source>
</evidence>
<dbReference type="InterPro" id="IPR017959">
    <property type="entry name" value="Asn/Gln-tRNA_amidoTrfase_suB/E"/>
</dbReference>
<dbReference type="InterPro" id="IPR023168">
    <property type="entry name" value="GatB_Yqey_C_2"/>
</dbReference>
<comment type="caution">
    <text evidence="13">The sequence shown here is derived from an EMBL/GenBank/DDBJ whole genome shotgun (WGS) entry which is preliminary data.</text>
</comment>
<dbReference type="PANTHER" id="PTHR11659:SF0">
    <property type="entry name" value="GLUTAMYL-TRNA(GLN) AMIDOTRANSFERASE SUBUNIT B, MITOCHONDRIAL"/>
    <property type="match status" value="1"/>
</dbReference>
<dbReference type="FunFam" id="1.10.150.380:FF:000001">
    <property type="entry name" value="Aspartyl/glutamyl-tRNA(Asn/Gln) amidotransferase subunit B"/>
    <property type="match status" value="1"/>
</dbReference>
<keyword evidence="6 11" id="KW-0067">ATP-binding</keyword>
<proteinExistence type="inferred from homology"/>
<comment type="subunit">
    <text evidence="2 11">Heterotrimer of A, B and C subunits.</text>
</comment>
<evidence type="ECO:0000256" key="7">
    <source>
        <dbReference type="ARBA" id="ARBA00022917"/>
    </source>
</evidence>
<gene>
    <name evidence="11" type="primary">gatB</name>
    <name evidence="13" type="ORF">BC351_26780</name>
</gene>
<dbReference type="GO" id="GO:0070681">
    <property type="term" value="P:glutaminyl-tRNAGln biosynthesis via transamidation"/>
    <property type="evidence" value="ECO:0007669"/>
    <property type="project" value="TreeGrafter"/>
</dbReference>
<dbReference type="EC" id="6.3.5.-" evidence="11"/>
<dbReference type="Gene3D" id="1.10.10.410">
    <property type="match status" value="1"/>
</dbReference>
<protein>
    <recommendedName>
        <fullName evidence="3 11">Aspartyl/glutamyl-tRNA(Asn/Gln) amidotransferase subunit B</fullName>
        <shortName evidence="11">Asp/Glu-ADT subunit B</shortName>
        <ecNumber evidence="11">6.3.5.-</ecNumber>
    </recommendedName>
</protein>
<dbReference type="HAMAP" id="MF_00121">
    <property type="entry name" value="GatB"/>
    <property type="match status" value="1"/>
</dbReference>
<dbReference type="Proteomes" id="UP000190626">
    <property type="component" value="Unassembled WGS sequence"/>
</dbReference>
<evidence type="ECO:0000313" key="13">
    <source>
        <dbReference type="EMBL" id="OPH56555.1"/>
    </source>
</evidence>
<dbReference type="EMBL" id="MBTG01000015">
    <property type="protein sequence ID" value="OPH56555.1"/>
    <property type="molecule type" value="Genomic_DNA"/>
</dbReference>
<dbReference type="NCBIfam" id="NF004012">
    <property type="entry name" value="PRK05477.1-2"/>
    <property type="match status" value="1"/>
</dbReference>
<dbReference type="GO" id="GO:0006412">
    <property type="term" value="P:translation"/>
    <property type="evidence" value="ECO:0007669"/>
    <property type="project" value="UniProtKB-UniRule"/>
</dbReference>
<dbReference type="GO" id="GO:0050566">
    <property type="term" value="F:asparaginyl-tRNA synthase (glutamine-hydrolyzing) activity"/>
    <property type="evidence" value="ECO:0007669"/>
    <property type="project" value="RHEA"/>
</dbReference>
<dbReference type="Pfam" id="PF02934">
    <property type="entry name" value="GatB_N"/>
    <property type="match status" value="1"/>
</dbReference>
<dbReference type="PROSITE" id="PS01234">
    <property type="entry name" value="GATB"/>
    <property type="match status" value="1"/>
</dbReference>
<keyword evidence="13" id="KW-0808">Transferase</keyword>
<dbReference type="NCBIfam" id="NF004011">
    <property type="entry name" value="PRK05477.1-1"/>
    <property type="match status" value="1"/>
</dbReference>
<sequence>MLSATDTQFETVVGLEVHVELHTASKIFCGCATSFGAPPNTNTCPVCLGHPGVLPVLNRQAVEYAMKAAMALNCTISTHSKFDRKNYFYPDSPDAYQTSQYDQPIGLNGYVDIEVNGVSKRIGVTRVHLEEDAGKLTHVDGGYASLVDLNRAGTPLIEIVSEPDLRSPEEARAYLEKVRAIMIYCDVSDVKMEEGSMRCDANVSLRPFGQEKFGTRAELKNMNSFRGVQKGLEYEEFRQADILRSGGEVDQETRRWDEAQGKTVAMRGKEDAHDYRYFPDPDLVSLYIDDAWKASVKASIPELPDARKARYSSEYGLPSYDAEVITSSMKLANFFEESLQYTQDAKAVSNWIMGDLLGYLNANSLEFTDVKVTGKGLGEMIGLIEKGTISNKIAKTVFKEMLESGKEPQKIVEEQGLVQISDEGAIKAVVEQVVANSPQSVADFKAGKEKAVGFLVGQVMKETKGKANPGLVNKLIVECLNSK</sequence>
<dbReference type="Pfam" id="PF02637">
    <property type="entry name" value="GatB_Yqey"/>
    <property type="match status" value="1"/>
</dbReference>
<reference evidence="14" key="1">
    <citation type="submission" date="2016-07" db="EMBL/GenBank/DDBJ databases">
        <authorList>
            <person name="Florea S."/>
            <person name="Webb J.S."/>
            <person name="Jaromczyk J."/>
            <person name="Schardl C.L."/>
        </authorList>
    </citation>
    <scope>NUCLEOTIDE SEQUENCE [LARGE SCALE GENOMIC DNA]</scope>
    <source>
        <strain evidence="14">CY1</strain>
    </source>
</reference>
<dbReference type="InterPro" id="IPR018027">
    <property type="entry name" value="Asn/Gln_amidotransferase"/>
</dbReference>
<dbReference type="GO" id="GO:0005524">
    <property type="term" value="F:ATP binding"/>
    <property type="evidence" value="ECO:0007669"/>
    <property type="project" value="UniProtKB-KW"/>
</dbReference>
<comment type="catalytic activity">
    <reaction evidence="9 11">
        <text>L-aspartyl-tRNA(Asn) + L-glutamine + ATP + H2O = L-asparaginyl-tRNA(Asn) + L-glutamate + ADP + phosphate + 2 H(+)</text>
        <dbReference type="Rhea" id="RHEA:14513"/>
        <dbReference type="Rhea" id="RHEA-COMP:9674"/>
        <dbReference type="Rhea" id="RHEA-COMP:9677"/>
        <dbReference type="ChEBI" id="CHEBI:15377"/>
        <dbReference type="ChEBI" id="CHEBI:15378"/>
        <dbReference type="ChEBI" id="CHEBI:29985"/>
        <dbReference type="ChEBI" id="CHEBI:30616"/>
        <dbReference type="ChEBI" id="CHEBI:43474"/>
        <dbReference type="ChEBI" id="CHEBI:58359"/>
        <dbReference type="ChEBI" id="CHEBI:78515"/>
        <dbReference type="ChEBI" id="CHEBI:78516"/>
        <dbReference type="ChEBI" id="CHEBI:456216"/>
    </reaction>
</comment>
<evidence type="ECO:0000256" key="6">
    <source>
        <dbReference type="ARBA" id="ARBA00022840"/>
    </source>
</evidence>
<keyword evidence="14" id="KW-1185">Reference proteome</keyword>
<organism evidence="13 14">
    <name type="scientific">Paenibacillus ferrarius</name>
    <dbReference type="NCBI Taxonomy" id="1469647"/>
    <lineage>
        <taxon>Bacteria</taxon>
        <taxon>Bacillati</taxon>
        <taxon>Bacillota</taxon>
        <taxon>Bacilli</taxon>
        <taxon>Bacillales</taxon>
        <taxon>Paenibacillaceae</taxon>
        <taxon>Paenibacillus</taxon>
    </lineage>
</organism>
<evidence type="ECO:0000256" key="3">
    <source>
        <dbReference type="ARBA" id="ARBA00016923"/>
    </source>
</evidence>
<evidence type="ECO:0000259" key="12">
    <source>
        <dbReference type="SMART" id="SM00845"/>
    </source>
</evidence>
<keyword evidence="4 11" id="KW-0436">Ligase</keyword>
<evidence type="ECO:0000256" key="4">
    <source>
        <dbReference type="ARBA" id="ARBA00022598"/>
    </source>
</evidence>
<dbReference type="InterPro" id="IPR042114">
    <property type="entry name" value="GatB_C_1"/>
</dbReference>
<dbReference type="InterPro" id="IPR003789">
    <property type="entry name" value="Asn/Gln_tRNA_amidoTrase-B-like"/>
</dbReference>
<evidence type="ECO:0000256" key="8">
    <source>
        <dbReference type="ARBA" id="ARBA00024799"/>
    </source>
</evidence>
<accession>A0A1V4HHY9</accession>
<evidence type="ECO:0000256" key="10">
    <source>
        <dbReference type="ARBA" id="ARBA00047913"/>
    </source>
</evidence>
<dbReference type="InterPro" id="IPR014746">
    <property type="entry name" value="Gln_synth/guanido_kin_cat_dom"/>
</dbReference>
<dbReference type="OrthoDB" id="9804078at2"/>
<name>A0A1V4HHY9_9BACL</name>
<dbReference type="GO" id="GO:0050567">
    <property type="term" value="F:glutaminyl-tRNA synthase (glutamine-hydrolyzing) activity"/>
    <property type="evidence" value="ECO:0007669"/>
    <property type="project" value="UniProtKB-UniRule"/>
</dbReference>